<reference evidence="3" key="1">
    <citation type="submission" date="2016-11" db="EMBL/GenBank/DDBJ databases">
        <authorList>
            <person name="Varghese N."/>
            <person name="Submissions S."/>
        </authorList>
    </citation>
    <scope>NUCLEOTIDE SEQUENCE [LARGE SCALE GENOMIC DNA]</scope>
    <source>
        <strain evidence="3">DSM 15518</strain>
    </source>
</reference>
<dbReference type="InterPro" id="IPR051916">
    <property type="entry name" value="GPI-anchor_lipid_remodeler"/>
</dbReference>
<keyword evidence="2" id="KW-0378">Hydrolase</keyword>
<evidence type="ECO:0000313" key="3">
    <source>
        <dbReference type="Proteomes" id="UP000242497"/>
    </source>
</evidence>
<dbReference type="PANTHER" id="PTHR14859">
    <property type="entry name" value="CALCOFLUOR WHITE HYPERSENSITIVE PROTEIN PRECURSOR"/>
    <property type="match status" value="1"/>
</dbReference>
<keyword evidence="3" id="KW-1185">Reference proteome</keyword>
<dbReference type="InterPro" id="IPR036691">
    <property type="entry name" value="Endo/exonu/phosph_ase_sf"/>
</dbReference>
<dbReference type="OrthoDB" id="9793162at2"/>
<dbReference type="GO" id="GO:0016020">
    <property type="term" value="C:membrane"/>
    <property type="evidence" value="ECO:0007669"/>
    <property type="project" value="GOC"/>
</dbReference>
<dbReference type="SUPFAM" id="SSF56219">
    <property type="entry name" value="DNase I-like"/>
    <property type="match status" value="1"/>
</dbReference>
<proteinExistence type="predicted"/>
<dbReference type="EMBL" id="FRAE01000006">
    <property type="protein sequence ID" value="SHJ53267.1"/>
    <property type="molecule type" value="Genomic_DNA"/>
</dbReference>
<dbReference type="AlphaFoldDB" id="A0A1M6K2W0"/>
<dbReference type="RefSeq" id="WP_084605384.1">
    <property type="nucleotide sequence ID" value="NZ_FRAE01000006.1"/>
</dbReference>
<dbReference type="Pfam" id="PF03372">
    <property type="entry name" value="Exo_endo_phos"/>
    <property type="match status" value="1"/>
</dbReference>
<keyword evidence="2" id="KW-0255">Endonuclease</keyword>
<dbReference type="Gene3D" id="3.60.10.10">
    <property type="entry name" value="Endonuclease/exonuclease/phosphatase"/>
    <property type="match status" value="1"/>
</dbReference>
<dbReference type="GO" id="GO:0004519">
    <property type="term" value="F:endonuclease activity"/>
    <property type="evidence" value="ECO:0007669"/>
    <property type="project" value="UniProtKB-KW"/>
</dbReference>
<protein>
    <submittedName>
        <fullName evidence="2">Endonuclease/Exonuclease/phosphatase family protein</fullName>
    </submittedName>
</protein>
<dbReference type="GO" id="GO:0006506">
    <property type="term" value="P:GPI anchor biosynthetic process"/>
    <property type="evidence" value="ECO:0007669"/>
    <property type="project" value="TreeGrafter"/>
</dbReference>
<evidence type="ECO:0000313" key="2">
    <source>
        <dbReference type="EMBL" id="SHJ53267.1"/>
    </source>
</evidence>
<dbReference type="PANTHER" id="PTHR14859:SF1">
    <property type="entry name" value="PGAP2-INTERACTING PROTEIN"/>
    <property type="match status" value="1"/>
</dbReference>
<evidence type="ECO:0000259" key="1">
    <source>
        <dbReference type="Pfam" id="PF03372"/>
    </source>
</evidence>
<accession>A0A1M6K2W0</accession>
<keyword evidence="2" id="KW-0269">Exonuclease</keyword>
<name>A0A1M6K2W0_9FIRM</name>
<sequence length="102" mass="12053">MDNDKYSIKFVTYNIHSGKNYWMKPTLNEIIKYLKRENPDIISVQEVNESKKRGFQVSQIQEALNYNFHFGANVKKTNLNYGIATFSSFPIIEKNIYFYLAK</sequence>
<feature type="domain" description="Endonuclease/exonuclease/phosphatase" evidence="1">
    <location>
        <begin position="11"/>
        <end position="95"/>
    </location>
</feature>
<dbReference type="Proteomes" id="UP000242497">
    <property type="component" value="Unassembled WGS sequence"/>
</dbReference>
<dbReference type="InterPro" id="IPR005135">
    <property type="entry name" value="Endo/exonuclease/phosphatase"/>
</dbReference>
<dbReference type="STRING" id="1123349.SAMN02744037_00269"/>
<organism evidence="2 3">
    <name type="scientific">Tepidibacter formicigenes DSM 15518</name>
    <dbReference type="NCBI Taxonomy" id="1123349"/>
    <lineage>
        <taxon>Bacteria</taxon>
        <taxon>Bacillati</taxon>
        <taxon>Bacillota</taxon>
        <taxon>Clostridia</taxon>
        <taxon>Peptostreptococcales</taxon>
        <taxon>Peptostreptococcaceae</taxon>
        <taxon>Tepidibacter</taxon>
    </lineage>
</organism>
<dbReference type="GO" id="GO:0004527">
    <property type="term" value="F:exonuclease activity"/>
    <property type="evidence" value="ECO:0007669"/>
    <property type="project" value="UniProtKB-KW"/>
</dbReference>
<keyword evidence="2" id="KW-0540">Nuclease</keyword>
<gene>
    <name evidence="2" type="ORF">SAMN02744037_00269</name>
</gene>